<dbReference type="Pfam" id="PF11951">
    <property type="entry name" value="Fungal_trans_2"/>
    <property type="match status" value="1"/>
</dbReference>
<dbReference type="CDD" id="cd00067">
    <property type="entry name" value="GAL4"/>
    <property type="match status" value="1"/>
</dbReference>
<dbReference type="Proteomes" id="UP000462212">
    <property type="component" value="Unassembled WGS sequence"/>
</dbReference>
<dbReference type="PROSITE" id="PS00463">
    <property type="entry name" value="ZN2_CY6_FUNGAL_1"/>
    <property type="match status" value="1"/>
</dbReference>
<keyword evidence="5" id="KW-1185">Reference proteome</keyword>
<dbReference type="EMBL" id="QGMJ01000724">
    <property type="protein sequence ID" value="TVY33904.1"/>
    <property type="molecule type" value="Genomic_DNA"/>
</dbReference>
<dbReference type="InterPro" id="IPR036864">
    <property type="entry name" value="Zn2-C6_fun-type_DNA-bd_sf"/>
</dbReference>
<dbReference type="InterPro" id="IPR021858">
    <property type="entry name" value="Fun_TF"/>
</dbReference>
<comment type="caution">
    <text evidence="4">The sequence shown here is derived from an EMBL/GenBank/DDBJ whole genome shotgun (WGS) entry which is preliminary data.</text>
</comment>
<dbReference type="Gene3D" id="4.10.240.10">
    <property type="entry name" value="Zn(2)-C6 fungal-type DNA-binding domain"/>
    <property type="match status" value="1"/>
</dbReference>
<dbReference type="OrthoDB" id="3477330at2759"/>
<dbReference type="SUPFAM" id="SSF57701">
    <property type="entry name" value="Zn2/Cys6 DNA-binding domain"/>
    <property type="match status" value="1"/>
</dbReference>
<name>A0A8H8U815_9HELO</name>
<feature type="domain" description="Zn(2)-C6 fungal-type" evidence="3">
    <location>
        <begin position="19"/>
        <end position="47"/>
    </location>
</feature>
<keyword evidence="2" id="KW-0539">Nucleus</keyword>
<dbReference type="GO" id="GO:0005634">
    <property type="term" value="C:nucleus"/>
    <property type="evidence" value="ECO:0007669"/>
    <property type="project" value="UniProtKB-SubCell"/>
</dbReference>
<dbReference type="PROSITE" id="PS50048">
    <property type="entry name" value="ZN2_CY6_FUNGAL_2"/>
    <property type="match status" value="1"/>
</dbReference>
<dbReference type="InterPro" id="IPR001138">
    <property type="entry name" value="Zn2Cys6_DnaBD"/>
</dbReference>
<evidence type="ECO:0000256" key="2">
    <source>
        <dbReference type="ARBA" id="ARBA00023242"/>
    </source>
</evidence>
<accession>A0A8H8U815</accession>
<dbReference type="PANTHER" id="PTHR37534">
    <property type="entry name" value="TRANSCRIPTIONAL ACTIVATOR PROTEIN UGA3"/>
    <property type="match status" value="1"/>
</dbReference>
<dbReference type="PANTHER" id="PTHR37534:SF46">
    <property type="entry name" value="ZN(II)2CYS6 TRANSCRIPTION FACTOR (EUROFUNG)"/>
    <property type="match status" value="1"/>
</dbReference>
<gene>
    <name evidence="4" type="primary">ARG81_0</name>
    <name evidence="4" type="ORF">LSUB1_G007078</name>
</gene>
<dbReference type="GO" id="GO:0008270">
    <property type="term" value="F:zinc ion binding"/>
    <property type="evidence" value="ECO:0007669"/>
    <property type="project" value="InterPro"/>
</dbReference>
<dbReference type="GO" id="GO:0000981">
    <property type="term" value="F:DNA-binding transcription factor activity, RNA polymerase II-specific"/>
    <property type="evidence" value="ECO:0007669"/>
    <property type="project" value="InterPro"/>
</dbReference>
<comment type="subcellular location">
    <subcellularLocation>
        <location evidence="1">Nucleus</location>
    </subcellularLocation>
</comment>
<dbReference type="AlphaFoldDB" id="A0A8H8U815"/>
<evidence type="ECO:0000259" key="3">
    <source>
        <dbReference type="PROSITE" id="PS50048"/>
    </source>
</evidence>
<sequence>MARSPRIRPKVKRTKTFTGCWTCRSRRVKCDATRPVCQRCIKSKLCCAGYRIRLVWGQDAICTEGVQPSTLDGRILSSKEDMSNPTFSDDYINSILDRLEYFEEYAQVGLGNEIKLGPFTVFTGSSVLSTSTRSSDCGDVEDDEVITTFSEGISASTPEEKNILEPMPSTQTMCRYKDQPTPTLMLQQRLLPFLKPFLSSSSVTERRLLHFWVTSASSIMTCTDHPDNPFRQVVIPIALEAAASSHKLPGHAALLHIIYAFAGFHLAQLDRSDQNSKEIATNHYHASLRHLCKSLTHQNPHKQYDAILAVIILVISIDTLNGQSGQWQIHMRGAREWLREIGDVWSNHAYGHVMYQMFECLEIMGHTQIPHLQLPSNLTHKQKPNIDKLFSATSDISDNPYCLDKFFGVTKPVLKMIMDINRLLGSEPTQEELAIIEHEILLANPSTTRFPGPKDIEQITRSHACALYYSANTKLSLVSSGQSASRRVKQKIESFVFDV</sequence>
<proteinExistence type="predicted"/>
<dbReference type="Pfam" id="PF00172">
    <property type="entry name" value="Zn_clus"/>
    <property type="match status" value="1"/>
</dbReference>
<organism evidence="4 5">
    <name type="scientific">Lachnellula subtilissima</name>
    <dbReference type="NCBI Taxonomy" id="602034"/>
    <lineage>
        <taxon>Eukaryota</taxon>
        <taxon>Fungi</taxon>
        <taxon>Dikarya</taxon>
        <taxon>Ascomycota</taxon>
        <taxon>Pezizomycotina</taxon>
        <taxon>Leotiomycetes</taxon>
        <taxon>Helotiales</taxon>
        <taxon>Lachnaceae</taxon>
        <taxon>Lachnellula</taxon>
    </lineage>
</organism>
<dbReference type="SMART" id="SM00066">
    <property type="entry name" value="GAL4"/>
    <property type="match status" value="1"/>
</dbReference>
<evidence type="ECO:0000313" key="5">
    <source>
        <dbReference type="Proteomes" id="UP000462212"/>
    </source>
</evidence>
<reference evidence="4 5" key="1">
    <citation type="submission" date="2018-05" db="EMBL/GenBank/DDBJ databases">
        <title>Genome sequencing and assembly of the regulated plant pathogen Lachnellula willkommii and related sister species for the development of diagnostic species identification markers.</title>
        <authorList>
            <person name="Giroux E."/>
            <person name="Bilodeau G."/>
        </authorList>
    </citation>
    <scope>NUCLEOTIDE SEQUENCE [LARGE SCALE GENOMIC DNA]</scope>
    <source>
        <strain evidence="4 5">CBS 197.66</strain>
    </source>
</reference>
<evidence type="ECO:0000256" key="1">
    <source>
        <dbReference type="ARBA" id="ARBA00004123"/>
    </source>
</evidence>
<evidence type="ECO:0000313" key="4">
    <source>
        <dbReference type="EMBL" id="TVY33904.1"/>
    </source>
</evidence>
<protein>
    <submittedName>
        <fullName evidence="4">Arginine metabolism regulation protein II</fullName>
    </submittedName>
</protein>